<protein>
    <submittedName>
        <fullName evidence="2">Uncharacterized protein</fullName>
    </submittedName>
</protein>
<evidence type="ECO:0000256" key="1">
    <source>
        <dbReference type="SAM" id="MobiDB-lite"/>
    </source>
</evidence>
<dbReference type="EMBL" id="FO117623">
    <property type="protein sequence ID" value="CCG02846.1"/>
    <property type="molecule type" value="Genomic_DNA"/>
</dbReference>
<accession>H6RQW7</accession>
<dbReference type="HOGENOM" id="CLU_3414563_0_0_11"/>
<dbReference type="AlphaFoldDB" id="H6RQW7"/>
<name>H6RQW7_BLASD</name>
<reference evidence="2 3" key="1">
    <citation type="journal article" date="2012" name="J. Bacteriol.">
        <title>Genome Sequence of Blastococcus saxobsidens DD2, a Stone-Inhabiting Bacterium.</title>
        <authorList>
            <person name="Chouaia B."/>
            <person name="Crotti E."/>
            <person name="Brusetti L."/>
            <person name="Daffonchio D."/>
            <person name="Essoussi I."/>
            <person name="Nouioui I."/>
            <person name="Sbissi I."/>
            <person name="Ghodhbane-Gtari F."/>
            <person name="Gtari M."/>
            <person name="Vacherie B."/>
            <person name="Barbe V."/>
            <person name="Medigue C."/>
            <person name="Gury J."/>
            <person name="Pujic P."/>
            <person name="Normand P."/>
        </authorList>
    </citation>
    <scope>NUCLEOTIDE SEQUENCE [LARGE SCALE GENOMIC DNA]</scope>
    <source>
        <strain evidence="2 3">DD2</strain>
    </source>
</reference>
<keyword evidence="3" id="KW-1185">Reference proteome</keyword>
<sequence>MPPRQPVAIPPEFQLWPARQGAIARDG</sequence>
<organism evidence="2 3">
    <name type="scientific">Blastococcus saxobsidens (strain DD2)</name>
    <dbReference type="NCBI Taxonomy" id="1146883"/>
    <lineage>
        <taxon>Bacteria</taxon>
        <taxon>Bacillati</taxon>
        <taxon>Actinomycetota</taxon>
        <taxon>Actinomycetes</taxon>
        <taxon>Geodermatophilales</taxon>
        <taxon>Geodermatophilaceae</taxon>
        <taxon>Blastococcus</taxon>
    </lineage>
</organism>
<proteinExistence type="predicted"/>
<evidence type="ECO:0000313" key="2">
    <source>
        <dbReference type="EMBL" id="CCG02846.1"/>
    </source>
</evidence>
<reference evidence="3" key="2">
    <citation type="submission" date="2012-02" db="EMBL/GenBank/DDBJ databases">
        <title>Complete genome sequence of Blastococcus saxobsidens strain DD2.</title>
        <authorList>
            <person name="Genoscope."/>
        </authorList>
    </citation>
    <scope>NUCLEOTIDE SEQUENCE [LARGE SCALE GENOMIC DNA]</scope>
    <source>
        <strain evidence="3">DD2</strain>
    </source>
</reference>
<gene>
    <name evidence="2" type="ordered locus">BLASA_1932</name>
</gene>
<dbReference type="Proteomes" id="UP000007517">
    <property type="component" value="Chromosome"/>
</dbReference>
<feature type="region of interest" description="Disordered" evidence="1">
    <location>
        <begin position="1"/>
        <end position="27"/>
    </location>
</feature>
<dbReference type="KEGG" id="bsd:BLASA_1932"/>
<evidence type="ECO:0000313" key="3">
    <source>
        <dbReference type="Proteomes" id="UP000007517"/>
    </source>
</evidence>